<gene>
    <name evidence="1" type="ORF">D4T97_001115</name>
</gene>
<accession>A0A429Y6Q2</accession>
<keyword evidence="2" id="KW-1185">Reference proteome</keyword>
<dbReference type="Proteomes" id="UP000287156">
    <property type="component" value="Unassembled WGS sequence"/>
</dbReference>
<name>A0A429Y6Q2_9BACI</name>
<evidence type="ECO:0000313" key="1">
    <source>
        <dbReference type="EMBL" id="RST77129.1"/>
    </source>
</evidence>
<sequence length="127" mass="14392">MRFAKSSRQRIMYGCSEAKIFTSMLYFLPLSTSENISLCSKLTSLDVSNWEIGIPISMLFDRSGFVSCQIILWFLFRMMTSSTKLLIREPIAGASKAIPPICYLYIPNISCVDIFLNSLHAKTLCML</sequence>
<dbReference type="EMBL" id="QYTV02000001">
    <property type="protein sequence ID" value="RST77129.1"/>
    <property type="molecule type" value="Genomic_DNA"/>
</dbReference>
<reference evidence="1" key="1">
    <citation type="submission" date="2018-12" db="EMBL/GenBank/DDBJ databases">
        <authorList>
            <person name="Sun L."/>
            <person name="Chen Z."/>
        </authorList>
    </citation>
    <scope>NUCLEOTIDE SEQUENCE [LARGE SCALE GENOMIC DNA]</scope>
    <source>
        <strain evidence="1">3-2-2</strain>
    </source>
</reference>
<dbReference type="AlphaFoldDB" id="A0A429Y6Q2"/>
<evidence type="ECO:0000313" key="2">
    <source>
        <dbReference type="Proteomes" id="UP000287156"/>
    </source>
</evidence>
<comment type="caution">
    <text evidence="1">The sequence shown here is derived from an EMBL/GenBank/DDBJ whole genome shotgun (WGS) entry which is preliminary data.</text>
</comment>
<proteinExistence type="predicted"/>
<protein>
    <submittedName>
        <fullName evidence="1">Uncharacterized protein</fullName>
    </submittedName>
</protein>
<organism evidence="1 2">
    <name type="scientific">Siminovitchia acidinfaciens</name>
    <dbReference type="NCBI Taxonomy" id="2321395"/>
    <lineage>
        <taxon>Bacteria</taxon>
        <taxon>Bacillati</taxon>
        <taxon>Bacillota</taxon>
        <taxon>Bacilli</taxon>
        <taxon>Bacillales</taxon>
        <taxon>Bacillaceae</taxon>
        <taxon>Siminovitchia</taxon>
    </lineage>
</organism>